<name>A0A2J6R325_HYAVF</name>
<dbReference type="EMBL" id="KZ613957">
    <property type="protein sequence ID" value="PMD32918.1"/>
    <property type="molecule type" value="Genomic_DNA"/>
</dbReference>
<reference evidence="2 3" key="1">
    <citation type="submission" date="2016-04" db="EMBL/GenBank/DDBJ databases">
        <title>A degradative enzymes factory behind the ericoid mycorrhizal symbiosis.</title>
        <authorList>
            <consortium name="DOE Joint Genome Institute"/>
            <person name="Martino E."/>
            <person name="Morin E."/>
            <person name="Grelet G."/>
            <person name="Kuo A."/>
            <person name="Kohler A."/>
            <person name="Daghino S."/>
            <person name="Barry K."/>
            <person name="Choi C."/>
            <person name="Cichocki N."/>
            <person name="Clum A."/>
            <person name="Copeland A."/>
            <person name="Hainaut M."/>
            <person name="Haridas S."/>
            <person name="Labutti K."/>
            <person name="Lindquist E."/>
            <person name="Lipzen A."/>
            <person name="Khouja H.-R."/>
            <person name="Murat C."/>
            <person name="Ohm R."/>
            <person name="Olson A."/>
            <person name="Spatafora J."/>
            <person name="Veneault-Fourrey C."/>
            <person name="Henrissat B."/>
            <person name="Grigoriev I."/>
            <person name="Martin F."/>
            <person name="Perotto S."/>
        </authorList>
    </citation>
    <scope>NUCLEOTIDE SEQUENCE [LARGE SCALE GENOMIC DNA]</scope>
    <source>
        <strain evidence="2 3">F</strain>
    </source>
</reference>
<dbReference type="STRING" id="1149755.A0A2J6R325"/>
<organism evidence="2 3">
    <name type="scientific">Hyaloscypha variabilis (strain UAMH 11265 / GT02V1 / F)</name>
    <name type="common">Meliniomyces variabilis</name>
    <dbReference type="NCBI Taxonomy" id="1149755"/>
    <lineage>
        <taxon>Eukaryota</taxon>
        <taxon>Fungi</taxon>
        <taxon>Dikarya</taxon>
        <taxon>Ascomycota</taxon>
        <taxon>Pezizomycotina</taxon>
        <taxon>Leotiomycetes</taxon>
        <taxon>Helotiales</taxon>
        <taxon>Hyaloscyphaceae</taxon>
        <taxon>Hyaloscypha</taxon>
        <taxon>Hyaloscypha variabilis</taxon>
    </lineage>
</organism>
<accession>A0A2J6R325</accession>
<dbReference type="AlphaFoldDB" id="A0A2J6R325"/>
<keyword evidence="3" id="KW-1185">Reference proteome</keyword>
<dbReference type="Proteomes" id="UP000235786">
    <property type="component" value="Unassembled WGS sequence"/>
</dbReference>
<proteinExistence type="predicted"/>
<evidence type="ECO:0000259" key="1">
    <source>
        <dbReference type="Pfam" id="PF12770"/>
    </source>
</evidence>
<evidence type="ECO:0000313" key="3">
    <source>
        <dbReference type="Proteomes" id="UP000235786"/>
    </source>
</evidence>
<feature type="domain" description="CHAT" evidence="1">
    <location>
        <begin position="38"/>
        <end position="347"/>
    </location>
</feature>
<sequence>MAPAAEKVFDDGVLKPVLNCFELVKPLFEDPLVEAEDLLVLSLTEGFHNFPLHAVQEDEDDETGPLILSHPIVYVPSLSVLHKCYWSRHAPGRIHNSKEVDKLRSLVLGGIVSPDPVFQYGAKAVDQIGGILKASKTTFVRDNATLGNLGTHISTSDVLHIHLHTNYGDEKSKKGSVHGHLSQNDAEDVTFVNSPLDQAIVFNGPDSNNKLTAAQIIELQLAKGAHFNLMACASGRQGTHKVQSHRSEQQAGVITDEVMGLVPAFLFSGAGSVTSTLWPIMDEHAAVFSTYFFRAFLEARAKVRSALTSGDEELSWIDLAEIHQKAVLEMRRIYKQPSAWAGFVLSGCWNFPV</sequence>
<dbReference type="InterPro" id="IPR024983">
    <property type="entry name" value="CHAT_dom"/>
</dbReference>
<dbReference type="Pfam" id="PF12770">
    <property type="entry name" value="CHAT"/>
    <property type="match status" value="1"/>
</dbReference>
<evidence type="ECO:0000313" key="2">
    <source>
        <dbReference type="EMBL" id="PMD32918.1"/>
    </source>
</evidence>
<dbReference type="OrthoDB" id="9991317at2759"/>
<gene>
    <name evidence="2" type="ORF">L207DRAFT_439470</name>
</gene>
<protein>
    <recommendedName>
        <fullName evidence="1">CHAT domain-containing protein</fullName>
    </recommendedName>
</protein>